<feature type="chain" id="PRO_5008688525" evidence="1">
    <location>
        <begin position="35"/>
        <end position="275"/>
    </location>
</feature>
<dbReference type="Gene3D" id="3.40.710.10">
    <property type="entry name" value="DD-peptidase/beta-lactamase superfamily"/>
    <property type="match status" value="1"/>
</dbReference>
<dbReference type="EMBL" id="FMAR01000002">
    <property type="protein sequence ID" value="SCB90525.1"/>
    <property type="molecule type" value="Genomic_DNA"/>
</dbReference>
<name>A0A1C4A7I3_9BACT</name>
<dbReference type="Proteomes" id="UP000242818">
    <property type="component" value="Unassembled WGS sequence"/>
</dbReference>
<dbReference type="Pfam" id="PF00905">
    <property type="entry name" value="Transpeptidase"/>
    <property type="match status" value="1"/>
</dbReference>
<sequence length="275" mass="31412">MPQPLPLQPNRNINIMKKAGWILLALACCLGACAPNNVKIEHDWEKYFTKNKAEGCFMLFDNSQGQFQAYNMDRIRLRFPPSGTFDILNTLIALQTGKIPHTSTVIPDSVTGQNLSTDQAFKVGDDAHFREMARLIGRQNMAAWMDSVKYGNMKIDSIDRFWLDNTLLISADEQLGFAKKLYFDNLPFTKTSMEEVRKMMLQENTSKYTLSYKISAGKMGKKNVGWVVGWIEENRHPTFFVLNIESEDPAFDMKKIQLQTTRDILLAAGYFKGEK</sequence>
<dbReference type="GO" id="GO:0008658">
    <property type="term" value="F:penicillin binding"/>
    <property type="evidence" value="ECO:0007669"/>
    <property type="project" value="InterPro"/>
</dbReference>
<keyword evidence="4" id="KW-1185">Reference proteome</keyword>
<dbReference type="SUPFAM" id="SSF56601">
    <property type="entry name" value="beta-lactamase/transpeptidase-like"/>
    <property type="match status" value="1"/>
</dbReference>
<proteinExistence type="predicted"/>
<gene>
    <name evidence="3" type="ORF">GA0116948_1022</name>
</gene>
<dbReference type="InterPro" id="IPR012338">
    <property type="entry name" value="Beta-lactam/transpept-like"/>
</dbReference>
<evidence type="ECO:0000313" key="3">
    <source>
        <dbReference type="EMBL" id="SCB90525.1"/>
    </source>
</evidence>
<keyword evidence="1" id="KW-0732">Signal</keyword>
<organism evidence="3 4">
    <name type="scientific">Chitinophaga costaii</name>
    <dbReference type="NCBI Taxonomy" id="1335309"/>
    <lineage>
        <taxon>Bacteria</taxon>
        <taxon>Pseudomonadati</taxon>
        <taxon>Bacteroidota</taxon>
        <taxon>Chitinophagia</taxon>
        <taxon>Chitinophagales</taxon>
        <taxon>Chitinophagaceae</taxon>
        <taxon>Chitinophaga</taxon>
    </lineage>
</organism>
<feature type="domain" description="Penicillin-binding protein transpeptidase" evidence="2">
    <location>
        <begin position="56"/>
        <end position="264"/>
    </location>
</feature>
<accession>A0A1C4A7I3</accession>
<evidence type="ECO:0000256" key="1">
    <source>
        <dbReference type="SAM" id="SignalP"/>
    </source>
</evidence>
<feature type="signal peptide" evidence="1">
    <location>
        <begin position="1"/>
        <end position="34"/>
    </location>
</feature>
<evidence type="ECO:0000313" key="4">
    <source>
        <dbReference type="Proteomes" id="UP000242818"/>
    </source>
</evidence>
<protein>
    <submittedName>
        <fullName evidence="3">Beta-lactamase class D</fullName>
    </submittedName>
</protein>
<dbReference type="STRING" id="1335309.GA0116948_1022"/>
<evidence type="ECO:0000259" key="2">
    <source>
        <dbReference type="Pfam" id="PF00905"/>
    </source>
</evidence>
<dbReference type="AlphaFoldDB" id="A0A1C4A7I3"/>
<reference evidence="3 4" key="1">
    <citation type="submission" date="2016-08" db="EMBL/GenBank/DDBJ databases">
        <authorList>
            <person name="Seilhamer J.J."/>
        </authorList>
    </citation>
    <scope>NUCLEOTIDE SEQUENCE [LARGE SCALE GENOMIC DNA]</scope>
    <source>
        <strain evidence="3 4">A37T2</strain>
    </source>
</reference>
<dbReference type="InterPro" id="IPR001460">
    <property type="entry name" value="PCN-bd_Tpept"/>
</dbReference>